<evidence type="ECO:0000313" key="1">
    <source>
        <dbReference type="EMBL" id="MDQ9557263.1"/>
    </source>
</evidence>
<feature type="non-terminal residue" evidence="1">
    <location>
        <position position="1"/>
    </location>
</feature>
<protein>
    <submittedName>
        <fullName evidence="1">Uncharacterized protein</fullName>
    </submittedName>
</protein>
<name>A0ABD5BL28_SERMA</name>
<comment type="caution">
    <text evidence="1">The sequence shown here is derived from an EMBL/GenBank/DDBJ whole genome shotgun (WGS) entry which is preliminary data.</text>
</comment>
<sequence length="73" mass="7857">LANAERYGRQELQAHLQRLPLLLAQFAAQATLPIGEADMLTADDHALLARVNDTAHPVPATTLSQSLAQQAQT</sequence>
<organism evidence="1 2">
    <name type="scientific">Serratia marcescens</name>
    <dbReference type="NCBI Taxonomy" id="615"/>
    <lineage>
        <taxon>Bacteria</taxon>
        <taxon>Pseudomonadati</taxon>
        <taxon>Pseudomonadota</taxon>
        <taxon>Gammaproteobacteria</taxon>
        <taxon>Enterobacterales</taxon>
        <taxon>Yersiniaceae</taxon>
        <taxon>Serratia</taxon>
    </lineage>
</organism>
<dbReference type="AlphaFoldDB" id="A0ABD5BL28"/>
<feature type="non-terminal residue" evidence="1">
    <location>
        <position position="73"/>
    </location>
</feature>
<proteinExistence type="predicted"/>
<reference evidence="1 2" key="1">
    <citation type="submission" date="2023-07" db="EMBL/GenBank/DDBJ databases">
        <title>Pathogens genome sequencing project 196.</title>
        <authorList>
            <person name="Cao X."/>
        </authorList>
    </citation>
    <scope>NUCLEOTIDE SEQUENCE [LARGE SCALE GENOMIC DNA]</scope>
    <source>
        <strain evidence="1 2">SM41</strain>
    </source>
</reference>
<dbReference type="EMBL" id="JAVIPQ010000289">
    <property type="protein sequence ID" value="MDQ9557263.1"/>
    <property type="molecule type" value="Genomic_DNA"/>
</dbReference>
<gene>
    <name evidence="1" type="ORF">RF091_17305</name>
</gene>
<dbReference type="Proteomes" id="UP001234811">
    <property type="component" value="Unassembled WGS sequence"/>
</dbReference>
<accession>A0ABD5BL28</accession>
<evidence type="ECO:0000313" key="2">
    <source>
        <dbReference type="Proteomes" id="UP001234811"/>
    </source>
</evidence>
<dbReference type="RefSeq" id="WP_309213116.1">
    <property type="nucleotide sequence ID" value="NZ_JAVIPQ010000289.1"/>
</dbReference>